<dbReference type="EnsemblMetazoa" id="G10591.1">
    <property type="protein sequence ID" value="G10591.1:cds"/>
    <property type="gene ID" value="G10591"/>
</dbReference>
<accession>A0A8W8HQE5</accession>
<feature type="region of interest" description="Disordered" evidence="1">
    <location>
        <begin position="60"/>
        <end position="116"/>
    </location>
</feature>
<dbReference type="EnsemblMetazoa" id="G10591.2">
    <property type="protein sequence ID" value="G10591.2:cds"/>
    <property type="gene ID" value="G10591"/>
</dbReference>
<proteinExistence type="predicted"/>
<feature type="compositionally biased region" description="Basic and acidic residues" evidence="1">
    <location>
        <begin position="65"/>
        <end position="86"/>
    </location>
</feature>
<keyword evidence="4" id="KW-1185">Reference proteome</keyword>
<organism evidence="3 4">
    <name type="scientific">Magallana gigas</name>
    <name type="common">Pacific oyster</name>
    <name type="synonym">Crassostrea gigas</name>
    <dbReference type="NCBI Taxonomy" id="29159"/>
    <lineage>
        <taxon>Eukaryota</taxon>
        <taxon>Metazoa</taxon>
        <taxon>Spiralia</taxon>
        <taxon>Lophotrochozoa</taxon>
        <taxon>Mollusca</taxon>
        <taxon>Bivalvia</taxon>
        <taxon>Autobranchia</taxon>
        <taxon>Pteriomorphia</taxon>
        <taxon>Ostreida</taxon>
        <taxon>Ostreoidea</taxon>
        <taxon>Ostreidae</taxon>
        <taxon>Magallana</taxon>
    </lineage>
</organism>
<feature type="chain" id="PRO_5042430644" evidence="2">
    <location>
        <begin position="17"/>
        <end position="116"/>
    </location>
</feature>
<keyword evidence="2" id="KW-0732">Signal</keyword>
<feature type="signal peptide" evidence="2">
    <location>
        <begin position="1"/>
        <end position="16"/>
    </location>
</feature>
<protein>
    <submittedName>
        <fullName evidence="3">Uncharacterized protein</fullName>
    </submittedName>
</protein>
<dbReference type="AlphaFoldDB" id="A0A8W8HQE5"/>
<evidence type="ECO:0000256" key="1">
    <source>
        <dbReference type="SAM" id="MobiDB-lite"/>
    </source>
</evidence>
<dbReference type="EnsemblMetazoa" id="G10591.3">
    <property type="protein sequence ID" value="G10591.3:cds"/>
    <property type="gene ID" value="G10591"/>
</dbReference>
<evidence type="ECO:0000313" key="3">
    <source>
        <dbReference type="EnsemblMetazoa" id="G10591.2:cds"/>
    </source>
</evidence>
<sequence>MRFDLDLLKFFIFVLAVPECATKSGAKSDDRSCSALESKSIYMNEDILELMYTADPLSGVKHSRKNDQCQKSHVTEKIKDYSSDKKKQQRRLKGSKRMRKNQKKKQRWKRHKQKMR</sequence>
<evidence type="ECO:0000313" key="4">
    <source>
        <dbReference type="Proteomes" id="UP000005408"/>
    </source>
</evidence>
<reference evidence="3" key="1">
    <citation type="submission" date="2022-08" db="UniProtKB">
        <authorList>
            <consortium name="EnsemblMetazoa"/>
        </authorList>
    </citation>
    <scope>IDENTIFICATION</scope>
    <source>
        <strain evidence="3">05x7-T-G4-1.051#20</strain>
    </source>
</reference>
<dbReference type="EnsemblMetazoa" id="G10591.4">
    <property type="protein sequence ID" value="G10591.4:cds"/>
    <property type="gene ID" value="G10591"/>
</dbReference>
<dbReference type="Proteomes" id="UP000005408">
    <property type="component" value="Unassembled WGS sequence"/>
</dbReference>
<evidence type="ECO:0000256" key="2">
    <source>
        <dbReference type="SAM" id="SignalP"/>
    </source>
</evidence>
<feature type="compositionally biased region" description="Basic residues" evidence="1">
    <location>
        <begin position="87"/>
        <end position="116"/>
    </location>
</feature>
<name>A0A8W8HQE5_MAGGI</name>